<feature type="compositionally biased region" description="Basic and acidic residues" evidence="1">
    <location>
        <begin position="365"/>
        <end position="378"/>
    </location>
</feature>
<keyword evidence="3" id="KW-1185">Reference proteome</keyword>
<keyword evidence="2" id="KW-0472">Membrane</keyword>
<accession>A0A6P8BE80</accession>
<dbReference type="RefSeq" id="XP_030985543.1">
    <property type="nucleotide sequence ID" value="XM_031122719.1"/>
</dbReference>
<gene>
    <name evidence="4" type="ORF">PgNI_02658</name>
</gene>
<evidence type="ECO:0000313" key="3">
    <source>
        <dbReference type="Proteomes" id="UP000515153"/>
    </source>
</evidence>
<evidence type="ECO:0000256" key="2">
    <source>
        <dbReference type="SAM" id="Phobius"/>
    </source>
</evidence>
<feature type="transmembrane region" description="Helical" evidence="2">
    <location>
        <begin position="159"/>
        <end position="180"/>
    </location>
</feature>
<organism evidence="3 4">
    <name type="scientific">Pyricularia grisea</name>
    <name type="common">Crabgrass-specific blast fungus</name>
    <name type="synonym">Magnaporthe grisea</name>
    <dbReference type="NCBI Taxonomy" id="148305"/>
    <lineage>
        <taxon>Eukaryota</taxon>
        <taxon>Fungi</taxon>
        <taxon>Dikarya</taxon>
        <taxon>Ascomycota</taxon>
        <taxon>Pezizomycotina</taxon>
        <taxon>Sordariomycetes</taxon>
        <taxon>Sordariomycetidae</taxon>
        <taxon>Magnaporthales</taxon>
        <taxon>Pyriculariaceae</taxon>
        <taxon>Pyricularia</taxon>
    </lineage>
</organism>
<reference evidence="4" key="1">
    <citation type="journal article" date="2019" name="Mol. Biol. Evol.">
        <title>Blast fungal genomes show frequent chromosomal changes, gene gains and losses, and effector gene turnover.</title>
        <authorList>
            <person name="Gomez Luciano L.B."/>
            <person name="Jason Tsai I."/>
            <person name="Chuma I."/>
            <person name="Tosa Y."/>
            <person name="Chen Y.H."/>
            <person name="Li J.Y."/>
            <person name="Li M.Y."/>
            <person name="Jade Lu M.Y."/>
            <person name="Nakayashiki H."/>
            <person name="Li W.H."/>
        </authorList>
    </citation>
    <scope>NUCLEOTIDE SEQUENCE</scope>
    <source>
        <strain evidence="4">NI907</strain>
    </source>
</reference>
<feature type="region of interest" description="Disordered" evidence="1">
    <location>
        <begin position="334"/>
        <end position="393"/>
    </location>
</feature>
<name>A0A6P8BE80_PYRGI</name>
<protein>
    <submittedName>
        <fullName evidence="4">Uncharacterized protein</fullName>
    </submittedName>
</protein>
<evidence type="ECO:0000313" key="4">
    <source>
        <dbReference type="RefSeq" id="XP_030985543.1"/>
    </source>
</evidence>
<feature type="compositionally biased region" description="Low complexity" evidence="1">
    <location>
        <begin position="1"/>
        <end position="12"/>
    </location>
</feature>
<feature type="transmembrane region" description="Helical" evidence="2">
    <location>
        <begin position="85"/>
        <end position="103"/>
    </location>
</feature>
<dbReference type="Proteomes" id="UP000515153">
    <property type="component" value="Unplaced"/>
</dbReference>
<feature type="region of interest" description="Disordered" evidence="1">
    <location>
        <begin position="451"/>
        <end position="503"/>
    </location>
</feature>
<dbReference type="KEGG" id="pgri:PgNI_02658"/>
<keyword evidence="2" id="KW-0812">Transmembrane</keyword>
<feature type="compositionally biased region" description="Basic and acidic residues" evidence="1">
    <location>
        <begin position="460"/>
        <end position="487"/>
    </location>
</feature>
<reference evidence="4" key="2">
    <citation type="submission" date="2019-10" db="EMBL/GenBank/DDBJ databases">
        <authorList>
            <consortium name="NCBI Genome Project"/>
        </authorList>
    </citation>
    <scope>NUCLEOTIDE SEQUENCE</scope>
    <source>
        <strain evidence="4">NI907</strain>
    </source>
</reference>
<keyword evidence="2" id="KW-1133">Transmembrane helix</keyword>
<feature type="region of interest" description="Disordered" evidence="1">
    <location>
        <begin position="257"/>
        <end position="302"/>
    </location>
</feature>
<feature type="region of interest" description="Disordered" evidence="1">
    <location>
        <begin position="1"/>
        <end position="33"/>
    </location>
</feature>
<feature type="transmembrane region" description="Helical" evidence="2">
    <location>
        <begin position="47"/>
        <end position="73"/>
    </location>
</feature>
<proteinExistence type="predicted"/>
<feature type="compositionally biased region" description="Low complexity" evidence="1">
    <location>
        <begin position="343"/>
        <end position="356"/>
    </location>
</feature>
<dbReference type="AlphaFoldDB" id="A0A6P8BE80"/>
<sequence>MPTKSYTGSYTGSGSGTKRSRPLRRSLGGGEARTRPRLLDRPWMSRLMVASLLGLLIFSIMGFIVSCIVLSGLAGLPELCLAQAFLFFACCLSLIYLALHLIAATRNLPVDRQRALQHPLQSWATVVASIALVFWVLSVIAVPASFVKVDKKMVDLRPGHVDIVVCVFGLISISIVTVVIEYSEAPFTLPRITPEHITCRLSSLGVDEEAFVSVSRQCSAGMVSEKPKTINECDYSQHPTAQERIQKAVFERQTKLAKPVPTGKQTSRVVSSPLGPRPMQSTIPEGREPQPFRPGSTKPLRRPVPQVILPQEPRPTHVGVQAEGWKTQWSELKSEAGITSEGSTPTITPATSISTSQYSHTRRPPSRDVRRQQNDRISLRVPPPMPRSQPVRDSRYVGQQGRALYPPRPPGGFVDRTIPVRAHQSMLPDVQRMPGPMTARIDHRPRVMPTGAVQAGYNGREVEQAARRQRVEDFAIGRERLDNDMSGKSRRQTSNPRVPGSWD</sequence>
<reference evidence="4" key="3">
    <citation type="submission" date="2025-08" db="UniProtKB">
        <authorList>
            <consortium name="RefSeq"/>
        </authorList>
    </citation>
    <scope>IDENTIFICATION</scope>
    <source>
        <strain evidence="4">NI907</strain>
    </source>
</reference>
<feature type="transmembrane region" description="Helical" evidence="2">
    <location>
        <begin position="123"/>
        <end position="147"/>
    </location>
</feature>
<dbReference type="GeneID" id="41957630"/>
<evidence type="ECO:0000256" key="1">
    <source>
        <dbReference type="SAM" id="MobiDB-lite"/>
    </source>
</evidence>